<name>A0ABQ2WBF6_9ALTE</name>
<protein>
    <submittedName>
        <fullName evidence="2">Glycosyl transferase</fullName>
    </submittedName>
</protein>
<dbReference type="GO" id="GO:0016740">
    <property type="term" value="F:transferase activity"/>
    <property type="evidence" value="ECO:0007669"/>
    <property type="project" value="UniProtKB-KW"/>
</dbReference>
<evidence type="ECO:0000313" key="3">
    <source>
        <dbReference type="Proteomes" id="UP000634667"/>
    </source>
</evidence>
<organism evidence="2 3">
    <name type="scientific">Alishewanella tabrizica</name>
    <dbReference type="NCBI Taxonomy" id="671278"/>
    <lineage>
        <taxon>Bacteria</taxon>
        <taxon>Pseudomonadati</taxon>
        <taxon>Pseudomonadota</taxon>
        <taxon>Gammaproteobacteria</taxon>
        <taxon>Alteromonadales</taxon>
        <taxon>Alteromonadaceae</taxon>
        <taxon>Alishewanella</taxon>
    </lineage>
</organism>
<dbReference type="CDD" id="cd03808">
    <property type="entry name" value="GT4_CapM-like"/>
    <property type="match status" value="1"/>
</dbReference>
<feature type="domain" description="Glycosyl transferase family 1" evidence="1">
    <location>
        <begin position="199"/>
        <end position="358"/>
    </location>
</feature>
<accession>A0ABQ2WBF6</accession>
<dbReference type="PANTHER" id="PTHR12526">
    <property type="entry name" value="GLYCOSYLTRANSFERASE"/>
    <property type="match status" value="1"/>
</dbReference>
<sequence length="381" mass="42786">MPLKPQSIAVVGSIASTILGFRADLISDFVAAGHTVFAFATDYTEQTKAAVRKLGAIPVDYQLSRFGLNPFAELKTTWQLYRLFKQHCISLSFCYFAKPVIYGTLAAWLAKVPIRVAKIEGLGRAFTEPASGMRRRAKLVRAFQVLLYKLSLPKAHLVFFLNPEDQADLLIHNRIPVGNSHVLGGIGVNLQRYPQVPPVTEPIRFIFVGRLLNEKGIRYFLTAAQALKKRYPYVEFVVLGEPDSGSYALSRQELQFYVQQDIIYYPGRVQNVIPFLTQSSVFVLPTYYREGVPRSTQEAMAVGRAIITTDMPGCRQTVIDGENGFLVMPHNQEALEQAMLQFIQQPALINAMGQKSREMAEKHFNVQQINTTIIKLLATLQ</sequence>
<dbReference type="InterPro" id="IPR001296">
    <property type="entry name" value="Glyco_trans_1"/>
</dbReference>
<dbReference type="PANTHER" id="PTHR12526:SF638">
    <property type="entry name" value="SPORE COAT PROTEIN SA"/>
    <property type="match status" value="1"/>
</dbReference>
<evidence type="ECO:0000259" key="1">
    <source>
        <dbReference type="Pfam" id="PF00534"/>
    </source>
</evidence>
<dbReference type="SUPFAM" id="SSF53756">
    <property type="entry name" value="UDP-Glycosyltransferase/glycogen phosphorylase"/>
    <property type="match status" value="1"/>
</dbReference>
<keyword evidence="3" id="KW-1185">Reference proteome</keyword>
<dbReference type="Proteomes" id="UP000634667">
    <property type="component" value="Unassembled WGS sequence"/>
</dbReference>
<comment type="caution">
    <text evidence="2">The sequence shown here is derived from an EMBL/GenBank/DDBJ whole genome shotgun (WGS) entry which is preliminary data.</text>
</comment>
<proteinExistence type="predicted"/>
<evidence type="ECO:0000313" key="2">
    <source>
        <dbReference type="EMBL" id="GGW48503.1"/>
    </source>
</evidence>
<dbReference type="EMBL" id="BMYR01000001">
    <property type="protein sequence ID" value="GGW48503.1"/>
    <property type="molecule type" value="Genomic_DNA"/>
</dbReference>
<dbReference type="RefSeq" id="WP_189479243.1">
    <property type="nucleotide sequence ID" value="NZ_BMYR01000001.1"/>
</dbReference>
<reference evidence="3" key="1">
    <citation type="journal article" date="2019" name="Int. J. Syst. Evol. Microbiol.">
        <title>The Global Catalogue of Microorganisms (GCM) 10K type strain sequencing project: providing services to taxonomists for standard genome sequencing and annotation.</title>
        <authorList>
            <consortium name="The Broad Institute Genomics Platform"/>
            <consortium name="The Broad Institute Genome Sequencing Center for Infectious Disease"/>
            <person name="Wu L."/>
            <person name="Ma J."/>
        </authorList>
    </citation>
    <scope>NUCLEOTIDE SEQUENCE [LARGE SCALE GENOMIC DNA]</scope>
    <source>
        <strain evidence="3">KCTC 23723</strain>
    </source>
</reference>
<keyword evidence="2" id="KW-0808">Transferase</keyword>
<dbReference type="Pfam" id="PF00534">
    <property type="entry name" value="Glycos_transf_1"/>
    <property type="match status" value="1"/>
</dbReference>
<dbReference type="Gene3D" id="3.40.50.2000">
    <property type="entry name" value="Glycogen Phosphorylase B"/>
    <property type="match status" value="2"/>
</dbReference>
<gene>
    <name evidence="2" type="ORF">GCM10008111_00160</name>
</gene>